<dbReference type="PANTHER" id="PTHR24002">
    <property type="entry name" value="SOLUTE CARRIER FAMILY 22 MEMBER 18"/>
    <property type="match status" value="1"/>
</dbReference>
<keyword evidence="4" id="KW-1185">Reference proteome</keyword>
<feature type="transmembrane region" description="Helical" evidence="2">
    <location>
        <begin position="224"/>
        <end position="242"/>
    </location>
</feature>
<dbReference type="Pfam" id="PF07690">
    <property type="entry name" value="MFS_1"/>
    <property type="match status" value="2"/>
</dbReference>
<feature type="transmembrane region" description="Helical" evidence="2">
    <location>
        <begin position="316"/>
        <end position="337"/>
    </location>
</feature>
<dbReference type="InterPro" id="IPR011701">
    <property type="entry name" value="MFS"/>
</dbReference>
<feature type="transmembrane region" description="Helical" evidence="2">
    <location>
        <begin position="380"/>
        <end position="398"/>
    </location>
</feature>
<evidence type="ECO:0000313" key="3">
    <source>
        <dbReference type="EMBL" id="KOO25168.1"/>
    </source>
</evidence>
<comment type="caution">
    <text evidence="3">The sequence shown here is derived from an EMBL/GenBank/DDBJ whole genome shotgun (WGS) entry which is preliminary data.</text>
</comment>
<evidence type="ECO:0000313" key="4">
    <source>
        <dbReference type="Proteomes" id="UP000037460"/>
    </source>
</evidence>
<organism evidence="3 4">
    <name type="scientific">Chrysochromulina tobinii</name>
    <dbReference type="NCBI Taxonomy" id="1460289"/>
    <lineage>
        <taxon>Eukaryota</taxon>
        <taxon>Haptista</taxon>
        <taxon>Haptophyta</taxon>
        <taxon>Prymnesiophyceae</taxon>
        <taxon>Prymnesiales</taxon>
        <taxon>Chrysochromulinaceae</taxon>
        <taxon>Chrysochromulina</taxon>
    </lineage>
</organism>
<dbReference type="SUPFAM" id="SSF103473">
    <property type="entry name" value="MFS general substrate transporter"/>
    <property type="match status" value="1"/>
</dbReference>
<feature type="transmembrane region" description="Helical" evidence="2">
    <location>
        <begin position="139"/>
        <end position="157"/>
    </location>
</feature>
<evidence type="ECO:0000256" key="1">
    <source>
        <dbReference type="SAM" id="MobiDB-lite"/>
    </source>
</evidence>
<dbReference type="Gene3D" id="1.20.1250.20">
    <property type="entry name" value="MFS general substrate transporter like domains"/>
    <property type="match status" value="1"/>
</dbReference>
<accession>A0A0M0JFZ8</accession>
<reference evidence="4" key="1">
    <citation type="journal article" date="2015" name="PLoS Genet.">
        <title>Genome Sequence and Transcriptome Analyses of Chrysochromulina tobin: Metabolic Tools for Enhanced Algal Fitness in the Prominent Order Prymnesiales (Haptophyceae).</title>
        <authorList>
            <person name="Hovde B.T."/>
            <person name="Deodato C.R."/>
            <person name="Hunsperger H.M."/>
            <person name="Ryken S.A."/>
            <person name="Yost W."/>
            <person name="Jha R.K."/>
            <person name="Patterson J."/>
            <person name="Monnat R.J. Jr."/>
            <person name="Barlow S.B."/>
            <person name="Starkenburg S.R."/>
            <person name="Cattolico R.A."/>
        </authorList>
    </citation>
    <scope>NUCLEOTIDE SEQUENCE</scope>
    <source>
        <strain evidence="4">CCMP291</strain>
    </source>
</reference>
<dbReference type="EMBL" id="JWZX01003011">
    <property type="protein sequence ID" value="KOO25168.1"/>
    <property type="molecule type" value="Genomic_DNA"/>
</dbReference>
<keyword evidence="2" id="KW-1133">Transmembrane helix</keyword>
<evidence type="ECO:0000256" key="2">
    <source>
        <dbReference type="SAM" id="Phobius"/>
    </source>
</evidence>
<keyword evidence="2" id="KW-0812">Transmembrane</keyword>
<feature type="region of interest" description="Disordered" evidence="1">
    <location>
        <begin position="168"/>
        <end position="190"/>
    </location>
</feature>
<gene>
    <name evidence="3" type="ORF">Ctob_001742</name>
</gene>
<feature type="transmembrane region" description="Helical" evidence="2">
    <location>
        <begin position="72"/>
        <end position="93"/>
    </location>
</feature>
<proteinExistence type="predicted"/>
<feature type="transmembrane region" description="Helical" evidence="2">
    <location>
        <begin position="291"/>
        <end position="310"/>
    </location>
</feature>
<dbReference type="GO" id="GO:0022857">
    <property type="term" value="F:transmembrane transporter activity"/>
    <property type="evidence" value="ECO:0007669"/>
    <property type="project" value="InterPro"/>
</dbReference>
<dbReference type="PANTHER" id="PTHR24002:SF3">
    <property type="entry name" value="SOLUTE CARRIER FAMILY 22 MEMBER 18"/>
    <property type="match status" value="1"/>
</dbReference>
<dbReference type="InterPro" id="IPR036259">
    <property type="entry name" value="MFS_trans_sf"/>
</dbReference>
<name>A0A0M0JFZ8_9EUKA</name>
<dbReference type="OrthoDB" id="440553at2759"/>
<keyword evidence="2" id="KW-0472">Membrane</keyword>
<feature type="transmembrane region" description="Helical" evidence="2">
    <location>
        <begin position="262"/>
        <end position="284"/>
    </location>
</feature>
<protein>
    <recommendedName>
        <fullName evidence="5">Major facilitator superfamily (MFS) profile domain-containing protein</fullName>
    </recommendedName>
</protein>
<sequence length="417" mass="43954">MPFMQRRLDDFGCDALCRGGQTSLRSGLNLVGATVIGRASDRFGRMPMLWLGLAATLLSIAINLGMDSVEGMWYAIVPTALLNQNFGVSKALLTDYVEAAGGSKADLAGAVGKLGMCIGLSFMAGPLLATLLVTSYTQALTLSLLLAASSGVLLLLLPTTARKAEPKVAPDAVQRAMQPTPATPMSDARPAQRAPAPAAVAAGWRVQLSAFVEMPALRLRGAQLLLVLRLLMALAFHLYAPIWQVSIKRRFDFTPADHARFMGLIGLTYALSQGAVAKPLIRLFGRDSSRLLLLCVAVLGGFRPIALATPHLEVVYALYVPMVIALGVMNTAISTACSSLADGDQLGGLIGVLESVESVAGMVGPTLGGLLAAWHDGLPLAMVLVCYGTAFVLISLFYRKHVLEGAEKKAAAQKKAQ</sequence>
<feature type="transmembrane region" description="Helical" evidence="2">
    <location>
        <begin position="349"/>
        <end position="374"/>
    </location>
</feature>
<evidence type="ECO:0008006" key="5">
    <source>
        <dbReference type="Google" id="ProtNLM"/>
    </source>
</evidence>
<feature type="transmembrane region" description="Helical" evidence="2">
    <location>
        <begin position="114"/>
        <end position="133"/>
    </location>
</feature>
<feature type="transmembrane region" description="Helical" evidence="2">
    <location>
        <begin position="48"/>
        <end position="66"/>
    </location>
</feature>
<dbReference type="Proteomes" id="UP000037460">
    <property type="component" value="Unassembled WGS sequence"/>
</dbReference>
<dbReference type="AlphaFoldDB" id="A0A0M0JFZ8"/>
<dbReference type="GO" id="GO:0005635">
    <property type="term" value="C:nuclear envelope"/>
    <property type="evidence" value="ECO:0007669"/>
    <property type="project" value="TreeGrafter"/>
</dbReference>